<feature type="signal peptide" evidence="1">
    <location>
        <begin position="1"/>
        <end position="21"/>
    </location>
</feature>
<feature type="chain" id="PRO_5047290905" evidence="1">
    <location>
        <begin position="22"/>
        <end position="260"/>
    </location>
</feature>
<keyword evidence="1" id="KW-0732">Signal</keyword>
<name>A0ABS5J1W7_9BACT</name>
<comment type="caution">
    <text evidence="2">The sequence shown here is derived from an EMBL/GenBank/DDBJ whole genome shotgun (WGS) entry which is preliminary data.</text>
</comment>
<dbReference type="Proteomes" id="UP000676386">
    <property type="component" value="Unassembled WGS sequence"/>
</dbReference>
<dbReference type="RefSeq" id="WP_211974320.1">
    <property type="nucleotide sequence ID" value="NZ_CBFHAM010000011.1"/>
</dbReference>
<protein>
    <submittedName>
        <fullName evidence="2">Uncharacterized protein</fullName>
    </submittedName>
</protein>
<accession>A0ABS5J1W7</accession>
<evidence type="ECO:0000256" key="1">
    <source>
        <dbReference type="SAM" id="SignalP"/>
    </source>
</evidence>
<gene>
    <name evidence="2" type="ORF">KE626_18030</name>
</gene>
<organism evidence="2 3">
    <name type="scientific">Chitinophaga hostae</name>
    <dbReference type="NCBI Taxonomy" id="2831022"/>
    <lineage>
        <taxon>Bacteria</taxon>
        <taxon>Pseudomonadati</taxon>
        <taxon>Bacteroidota</taxon>
        <taxon>Chitinophagia</taxon>
        <taxon>Chitinophagales</taxon>
        <taxon>Chitinophagaceae</taxon>
        <taxon>Chitinophaga</taxon>
    </lineage>
</organism>
<evidence type="ECO:0000313" key="2">
    <source>
        <dbReference type="EMBL" id="MBS0029228.1"/>
    </source>
</evidence>
<dbReference type="EMBL" id="JAGTXB010000008">
    <property type="protein sequence ID" value="MBS0029228.1"/>
    <property type="molecule type" value="Genomic_DNA"/>
</dbReference>
<proteinExistence type="predicted"/>
<evidence type="ECO:0000313" key="3">
    <source>
        <dbReference type="Proteomes" id="UP000676386"/>
    </source>
</evidence>
<reference evidence="2 3" key="1">
    <citation type="submission" date="2021-04" db="EMBL/GenBank/DDBJ databases">
        <title>Chitinophaga sp. nov., isolated from the rhizosphere soil.</title>
        <authorList>
            <person name="He S."/>
        </authorList>
    </citation>
    <scope>NUCLEOTIDE SEQUENCE [LARGE SCALE GENOMIC DNA]</scope>
    <source>
        <strain evidence="2 3">2R12</strain>
    </source>
</reference>
<keyword evidence="3" id="KW-1185">Reference proteome</keyword>
<sequence length="260" mass="29375">MLSRTIILVTCSLLLHLYAFSQHFAKKDFDIVSNAVGTEKTKSGLVKRLDALLKNYMPSRSGVGMPLNRKLEDDFYHQRIAVRFYPNNFCINLLTRNDSIFLSTIYFTDSPFAGMGGFTYADSTMREIRYNNAVMAVFLKTRNGFYHSAKTITEAAIELSGNEMYAMRCGDGLPFTEEGKRIRKLVEEEDPLPEIARMLQSLSCEVQAYGVTAIDMLLEKGVAIDNLNSKLYRHIVKRNAVVITCSGCLAGLTEKIYDKR</sequence>